<evidence type="ECO:0000313" key="2">
    <source>
        <dbReference type="Proteomes" id="UP001153678"/>
    </source>
</evidence>
<sequence>MITESICEWLLSHSSVIENTEVTLNDFCRVDSVTLTADTTREINNNDNNDIDKMMMQK</sequence>
<name>A0A9W4WN64_9GLOM</name>
<organism evidence="1 2">
    <name type="scientific">Funneliformis geosporum</name>
    <dbReference type="NCBI Taxonomy" id="1117311"/>
    <lineage>
        <taxon>Eukaryota</taxon>
        <taxon>Fungi</taxon>
        <taxon>Fungi incertae sedis</taxon>
        <taxon>Mucoromycota</taxon>
        <taxon>Glomeromycotina</taxon>
        <taxon>Glomeromycetes</taxon>
        <taxon>Glomerales</taxon>
        <taxon>Glomeraceae</taxon>
        <taxon>Funneliformis</taxon>
    </lineage>
</organism>
<gene>
    <name evidence="1" type="ORF">FWILDA_LOCUS6334</name>
</gene>
<comment type="caution">
    <text evidence="1">The sequence shown here is derived from an EMBL/GenBank/DDBJ whole genome shotgun (WGS) entry which is preliminary data.</text>
</comment>
<dbReference type="EMBL" id="CAMKVN010001134">
    <property type="protein sequence ID" value="CAI2173930.1"/>
    <property type="molecule type" value="Genomic_DNA"/>
</dbReference>
<evidence type="ECO:0000313" key="1">
    <source>
        <dbReference type="EMBL" id="CAI2173930.1"/>
    </source>
</evidence>
<proteinExistence type="predicted"/>
<keyword evidence="2" id="KW-1185">Reference proteome</keyword>
<dbReference type="Proteomes" id="UP001153678">
    <property type="component" value="Unassembled WGS sequence"/>
</dbReference>
<reference evidence="1" key="1">
    <citation type="submission" date="2022-08" db="EMBL/GenBank/DDBJ databases">
        <authorList>
            <person name="Kallberg Y."/>
            <person name="Tangrot J."/>
            <person name="Rosling A."/>
        </authorList>
    </citation>
    <scope>NUCLEOTIDE SEQUENCE</scope>
    <source>
        <strain evidence="1">Wild A</strain>
    </source>
</reference>
<dbReference type="AlphaFoldDB" id="A0A9W4WN64"/>
<accession>A0A9W4WN64</accession>
<protein>
    <submittedName>
        <fullName evidence="1">6125_t:CDS:1</fullName>
    </submittedName>
</protein>